<sequence length="464" mass="49996">MMISTFARLTRYWLCLVLLWSMAGSAAASAPLALDGLWKGPIKMPGGELEVVFRLVSLTGGEYFATLDVPQQRVSRMAVQVQVHGDTVILAAEEAGSRFIGRLAAGGKQVTGTWYQPGHESALTLNFSPATINTAPKARLTPPYREEEVAYTNEQMNLRLGGMLTVPAGEGPFPAVVLVSDAGAHDRDGTTGDYRPMGVLADYLTRRGIAVLRFDDRGVGASAGDFSTTIASELVGDVQAGLKLLRHTAKIDTTHIGVIGHGEGGNVALLSASQPAPPAFVVTLAAYGLPGNQLVLEQQRTVLKAIGVQEFDVMAFSKQQQALQDVVLRTPDVKQAQATLVKMMRAYDSTLDTLTAKNRAIDLTSFRYSNLLRFNPGILLNKVKCPVLLLNGTADLEVQADTNLDALSLAMEKNTHVTRKKLPGVNHQFQADPANWALVNGQRQETFSPVALEAVRSWIVSHAK</sequence>
<evidence type="ECO:0000313" key="3">
    <source>
        <dbReference type="EMBL" id="WBO84513.1"/>
    </source>
</evidence>
<dbReference type="PANTHER" id="PTHR43265">
    <property type="entry name" value="ESTERASE ESTD"/>
    <property type="match status" value="1"/>
</dbReference>
<evidence type="ECO:0000256" key="1">
    <source>
        <dbReference type="SAM" id="SignalP"/>
    </source>
</evidence>
<dbReference type="InterPro" id="IPR000383">
    <property type="entry name" value="Xaa-Pro-like_dom"/>
</dbReference>
<feature type="chain" id="PRO_5045583685" evidence="1">
    <location>
        <begin position="29"/>
        <end position="464"/>
    </location>
</feature>
<dbReference type="EMBL" id="CP115396">
    <property type="protein sequence ID" value="WBO84513.1"/>
    <property type="molecule type" value="Genomic_DNA"/>
</dbReference>
<organism evidence="3 4">
    <name type="scientific">Hymenobacter yonginensis</name>
    <dbReference type="NCBI Taxonomy" id="748197"/>
    <lineage>
        <taxon>Bacteria</taxon>
        <taxon>Pseudomonadati</taxon>
        <taxon>Bacteroidota</taxon>
        <taxon>Cytophagia</taxon>
        <taxon>Cytophagales</taxon>
        <taxon>Hymenobacteraceae</taxon>
        <taxon>Hymenobacter</taxon>
    </lineage>
</organism>
<keyword evidence="4" id="KW-1185">Reference proteome</keyword>
<dbReference type="InterPro" id="IPR053145">
    <property type="entry name" value="AB_hydrolase_Est10"/>
</dbReference>
<dbReference type="Proteomes" id="UP001211872">
    <property type="component" value="Chromosome"/>
</dbReference>
<dbReference type="InterPro" id="IPR029058">
    <property type="entry name" value="AB_hydrolase_fold"/>
</dbReference>
<keyword evidence="3" id="KW-0378">Hydrolase</keyword>
<name>A0ABY7PMN8_9BACT</name>
<keyword evidence="1" id="KW-0732">Signal</keyword>
<dbReference type="PANTHER" id="PTHR43265:SF1">
    <property type="entry name" value="ESTERASE ESTD"/>
    <property type="match status" value="1"/>
</dbReference>
<accession>A0ABY7PMN8</accession>
<proteinExistence type="predicted"/>
<dbReference type="Gene3D" id="3.40.50.1820">
    <property type="entry name" value="alpha/beta hydrolase"/>
    <property type="match status" value="1"/>
</dbReference>
<dbReference type="RefSeq" id="WP_270127057.1">
    <property type="nucleotide sequence ID" value="NZ_CP115396.1"/>
</dbReference>
<feature type="domain" description="Xaa-Pro dipeptidyl-peptidase-like" evidence="2">
    <location>
        <begin position="163"/>
        <end position="404"/>
    </location>
</feature>
<dbReference type="SUPFAM" id="SSF53474">
    <property type="entry name" value="alpha/beta-Hydrolases"/>
    <property type="match status" value="1"/>
</dbReference>
<protein>
    <submittedName>
        <fullName evidence="3">Alpha/beta hydrolase</fullName>
    </submittedName>
</protein>
<reference evidence="3 4" key="1">
    <citation type="journal article" date="2011" name="Int. J. Syst. Evol. Microbiol.">
        <title>Hymenobacter yonginensis sp. nov., isolated from a mesotrophic artificial lake.</title>
        <authorList>
            <person name="Joung Y."/>
            <person name="Cho S.H."/>
            <person name="Kim H."/>
            <person name="Kim S.B."/>
            <person name="Joh K."/>
        </authorList>
    </citation>
    <scope>NUCLEOTIDE SEQUENCE [LARGE SCALE GENOMIC DNA]</scope>
    <source>
        <strain evidence="3 4">KCTC 22745</strain>
    </source>
</reference>
<gene>
    <name evidence="3" type="ORF">O9Z63_19370</name>
</gene>
<evidence type="ECO:0000259" key="2">
    <source>
        <dbReference type="Pfam" id="PF02129"/>
    </source>
</evidence>
<dbReference type="Pfam" id="PF02129">
    <property type="entry name" value="Peptidase_S15"/>
    <property type="match status" value="1"/>
</dbReference>
<evidence type="ECO:0000313" key="4">
    <source>
        <dbReference type="Proteomes" id="UP001211872"/>
    </source>
</evidence>
<feature type="signal peptide" evidence="1">
    <location>
        <begin position="1"/>
        <end position="28"/>
    </location>
</feature>
<dbReference type="GO" id="GO:0016787">
    <property type="term" value="F:hydrolase activity"/>
    <property type="evidence" value="ECO:0007669"/>
    <property type="project" value="UniProtKB-KW"/>
</dbReference>